<proteinExistence type="predicted"/>
<reference evidence="1 2" key="1">
    <citation type="submission" date="2023-02" db="EMBL/GenBank/DDBJ databases">
        <title>LHISI_Scaffold_Assembly.</title>
        <authorList>
            <person name="Stuart O.P."/>
            <person name="Cleave R."/>
            <person name="Magrath M.J.L."/>
            <person name="Mikheyev A.S."/>
        </authorList>
    </citation>
    <scope>NUCLEOTIDE SEQUENCE [LARGE SCALE GENOMIC DNA]</scope>
    <source>
        <strain evidence="1">Daus_M_001</strain>
        <tissue evidence="1">Leg muscle</tissue>
    </source>
</reference>
<comment type="caution">
    <text evidence="1">The sequence shown here is derived from an EMBL/GenBank/DDBJ whole genome shotgun (WGS) entry which is preliminary data.</text>
</comment>
<evidence type="ECO:0000313" key="2">
    <source>
        <dbReference type="Proteomes" id="UP001159363"/>
    </source>
</evidence>
<dbReference type="EMBL" id="JARBHB010000002">
    <property type="protein sequence ID" value="KAJ8892287.1"/>
    <property type="molecule type" value="Genomic_DNA"/>
</dbReference>
<dbReference type="Proteomes" id="UP001159363">
    <property type="component" value="Chromosome 2"/>
</dbReference>
<keyword evidence="2" id="KW-1185">Reference proteome</keyword>
<evidence type="ECO:0000313" key="1">
    <source>
        <dbReference type="EMBL" id="KAJ8892287.1"/>
    </source>
</evidence>
<protein>
    <submittedName>
        <fullName evidence="1">Uncharacterized protein</fullName>
    </submittedName>
</protein>
<organism evidence="1 2">
    <name type="scientific">Dryococelus australis</name>
    <dbReference type="NCBI Taxonomy" id="614101"/>
    <lineage>
        <taxon>Eukaryota</taxon>
        <taxon>Metazoa</taxon>
        <taxon>Ecdysozoa</taxon>
        <taxon>Arthropoda</taxon>
        <taxon>Hexapoda</taxon>
        <taxon>Insecta</taxon>
        <taxon>Pterygota</taxon>
        <taxon>Neoptera</taxon>
        <taxon>Polyneoptera</taxon>
        <taxon>Phasmatodea</taxon>
        <taxon>Verophasmatodea</taxon>
        <taxon>Anareolatae</taxon>
        <taxon>Phasmatidae</taxon>
        <taxon>Eurycanthinae</taxon>
        <taxon>Dryococelus</taxon>
    </lineage>
</organism>
<name>A0ABQ9I6M5_9NEOP</name>
<sequence length="514" mass="58063">MHIIKTHAKTKTLMYSGQRGEGNMTNRKISSDKDKVEWLRIQCIYFTSTNPYVMFYKYSNQELAGFFNANLNKRVQTPLPNPELLYPEERPIEEAKYKDVLSLLPCIPPMNHSLLHKSKIHHIVSSKFADPWGCLADGESATWYTKMHSKVEGEGSLAETGSAPASRKHVLGWRWRGTHSGRNKPLISYKDTFWTMELEGFKGTGRFQPSLLAGTIFRSTTSLAMVTSLFPLKHLLRYHWSQHRLVGSHATIEGVADPWPAGFGEPRNIICLIASPPKLRRKPGEAVQLLIFGLAFGRTWIRIPIRPTIFRFSIVSRNHSRRMLGRFLTSSHGGHYCIVPASLSNLLVSDNLAIISDAGAAVAERLAFSPPTKATRLNAWLVLSQIFTCVNRAGRCRWSVGFFGDLPYSHTLLFRRCSILTSITLIGSQDHAVKSRLNLFTLHSLSDMVVKYKRTTIGQIWSSESMVRAIRAVENSEMGRKGICDYIKRLESRYFGLTATDVSRLAFELVEKMG</sequence>
<gene>
    <name evidence="1" type="ORF">PR048_004867</name>
</gene>
<accession>A0ABQ9I6M5</accession>